<gene>
    <name evidence="3" type="ORF">HINF_LOCUS45127</name>
    <name evidence="2" type="ORF">HINF_LOCUS49293</name>
</gene>
<keyword evidence="4" id="KW-1185">Reference proteome</keyword>
<dbReference type="EMBL" id="CAXDID020000194">
    <property type="protein sequence ID" value="CAL6053008.1"/>
    <property type="molecule type" value="Genomic_DNA"/>
</dbReference>
<feature type="region of interest" description="Disordered" evidence="1">
    <location>
        <begin position="1"/>
        <end position="24"/>
    </location>
</feature>
<organism evidence="2">
    <name type="scientific">Hexamita inflata</name>
    <dbReference type="NCBI Taxonomy" id="28002"/>
    <lineage>
        <taxon>Eukaryota</taxon>
        <taxon>Metamonada</taxon>
        <taxon>Diplomonadida</taxon>
        <taxon>Hexamitidae</taxon>
        <taxon>Hexamitinae</taxon>
        <taxon>Hexamita</taxon>
    </lineage>
</organism>
<proteinExistence type="predicted"/>
<comment type="caution">
    <text evidence="2">The sequence shown here is derived from an EMBL/GenBank/DDBJ whole genome shotgun (WGS) entry which is preliminary data.</text>
</comment>
<evidence type="ECO:0000313" key="4">
    <source>
        <dbReference type="Proteomes" id="UP001642409"/>
    </source>
</evidence>
<reference evidence="3 4" key="2">
    <citation type="submission" date="2024-07" db="EMBL/GenBank/DDBJ databases">
        <authorList>
            <person name="Akdeniz Z."/>
        </authorList>
    </citation>
    <scope>NUCLEOTIDE SEQUENCE [LARGE SCALE GENOMIC DNA]</scope>
</reference>
<dbReference type="AlphaFoldDB" id="A0AA86VB06"/>
<evidence type="ECO:0000256" key="1">
    <source>
        <dbReference type="SAM" id="MobiDB-lite"/>
    </source>
</evidence>
<evidence type="ECO:0000313" key="3">
    <source>
        <dbReference type="EMBL" id="CAL6053008.1"/>
    </source>
</evidence>
<dbReference type="Proteomes" id="UP001642409">
    <property type="component" value="Unassembled WGS sequence"/>
</dbReference>
<dbReference type="EMBL" id="CATOUU010000942">
    <property type="protein sequence ID" value="CAI9961648.1"/>
    <property type="molecule type" value="Genomic_DNA"/>
</dbReference>
<evidence type="ECO:0000313" key="2">
    <source>
        <dbReference type="EMBL" id="CAI9961648.1"/>
    </source>
</evidence>
<protein>
    <submittedName>
        <fullName evidence="3">Hypothetical_protein</fullName>
    </submittedName>
</protein>
<feature type="region of interest" description="Disordered" evidence="1">
    <location>
        <begin position="80"/>
        <end position="109"/>
    </location>
</feature>
<accession>A0AA86VB06</accession>
<sequence length="131" mass="15737">MIGCSSQTQQIPLSQNISQKNESNRDDIYQKYNLLQEVLYSKKQYELDRDQNAYEVAKEYSRLTQERRLVAMEITKLSEEREKRDCDKKKHRQDNRDAVSKRYPARREERGVPHRVTNITIQIISQRIITY</sequence>
<feature type="compositionally biased region" description="Polar residues" evidence="1">
    <location>
        <begin position="1"/>
        <end position="21"/>
    </location>
</feature>
<name>A0AA86VB06_9EUKA</name>
<reference evidence="2" key="1">
    <citation type="submission" date="2023-06" db="EMBL/GenBank/DDBJ databases">
        <authorList>
            <person name="Kurt Z."/>
        </authorList>
    </citation>
    <scope>NUCLEOTIDE SEQUENCE</scope>
</reference>